<keyword evidence="2" id="KW-1185">Reference proteome</keyword>
<feature type="non-terminal residue" evidence="1">
    <location>
        <position position="54"/>
    </location>
</feature>
<sequence length="54" mass="5983">MRNNTTQTHNFILSVLSMTSGKKNQPAQLPPSVLSHPALYIVCTSQRSMRRGLA</sequence>
<reference evidence="1 2" key="1">
    <citation type="submission" date="2013-11" db="EMBL/GenBank/DDBJ databases">
        <title>Genome sequencing of Stegodyphus mimosarum.</title>
        <authorList>
            <person name="Bechsgaard J."/>
        </authorList>
    </citation>
    <scope>NUCLEOTIDE SEQUENCE [LARGE SCALE GENOMIC DNA]</scope>
</reference>
<gene>
    <name evidence="1" type="ORF">X975_27111</name>
</gene>
<dbReference type="EMBL" id="KK120847">
    <property type="protein sequence ID" value="KFM79189.1"/>
    <property type="molecule type" value="Genomic_DNA"/>
</dbReference>
<organism evidence="1 2">
    <name type="scientific">Stegodyphus mimosarum</name>
    <name type="common">African social velvet spider</name>
    <dbReference type="NCBI Taxonomy" id="407821"/>
    <lineage>
        <taxon>Eukaryota</taxon>
        <taxon>Metazoa</taxon>
        <taxon>Ecdysozoa</taxon>
        <taxon>Arthropoda</taxon>
        <taxon>Chelicerata</taxon>
        <taxon>Arachnida</taxon>
        <taxon>Araneae</taxon>
        <taxon>Araneomorphae</taxon>
        <taxon>Entelegynae</taxon>
        <taxon>Eresoidea</taxon>
        <taxon>Eresidae</taxon>
        <taxon>Stegodyphus</taxon>
    </lineage>
</organism>
<evidence type="ECO:0000313" key="1">
    <source>
        <dbReference type="EMBL" id="KFM79189.1"/>
    </source>
</evidence>
<name>A0A087UPA0_STEMI</name>
<proteinExistence type="predicted"/>
<evidence type="ECO:0000313" key="2">
    <source>
        <dbReference type="Proteomes" id="UP000054359"/>
    </source>
</evidence>
<accession>A0A087UPA0</accession>
<protein>
    <submittedName>
        <fullName evidence="1">Uncharacterized protein</fullName>
    </submittedName>
</protein>
<dbReference type="AlphaFoldDB" id="A0A087UPA0"/>
<dbReference type="Proteomes" id="UP000054359">
    <property type="component" value="Unassembled WGS sequence"/>
</dbReference>